<feature type="region of interest" description="Disordered" evidence="1">
    <location>
        <begin position="174"/>
        <end position="266"/>
    </location>
</feature>
<dbReference type="EMBL" id="KI397501">
    <property type="protein sequence ID" value="ERM94851.1"/>
    <property type="molecule type" value="Genomic_DNA"/>
</dbReference>
<evidence type="ECO:0000313" key="2">
    <source>
        <dbReference type="EMBL" id="ERM94851.1"/>
    </source>
</evidence>
<accession>W1NHA3</accession>
<feature type="compositionally biased region" description="Polar residues" evidence="1">
    <location>
        <begin position="252"/>
        <end position="261"/>
    </location>
</feature>
<dbReference type="GO" id="GO:0006396">
    <property type="term" value="P:RNA processing"/>
    <property type="evidence" value="ECO:0007669"/>
    <property type="project" value="InterPro"/>
</dbReference>
<feature type="compositionally biased region" description="Basic and acidic residues" evidence="1">
    <location>
        <begin position="174"/>
        <end position="194"/>
    </location>
</feature>
<gene>
    <name evidence="2" type="ORF">AMTR_s00009p00094830</name>
</gene>
<proteinExistence type="predicted"/>
<dbReference type="InterPro" id="IPR007175">
    <property type="entry name" value="Rpr2/Snm1/Rpp21"/>
</dbReference>
<dbReference type="HOGENOM" id="CLU_067209_0_0_1"/>
<reference evidence="3" key="1">
    <citation type="journal article" date="2013" name="Science">
        <title>The Amborella genome and the evolution of flowering plants.</title>
        <authorList>
            <consortium name="Amborella Genome Project"/>
        </authorList>
    </citation>
    <scope>NUCLEOTIDE SEQUENCE [LARGE SCALE GENOMIC DNA]</scope>
</reference>
<name>W1NHA3_AMBTC</name>
<evidence type="ECO:0000256" key="1">
    <source>
        <dbReference type="SAM" id="MobiDB-lite"/>
    </source>
</evidence>
<dbReference type="PANTHER" id="PTHR36072">
    <property type="entry name" value="OS01G0541600 PROTEIN"/>
    <property type="match status" value="1"/>
</dbReference>
<dbReference type="Proteomes" id="UP000017836">
    <property type="component" value="Unassembled WGS sequence"/>
</dbReference>
<keyword evidence="3" id="KW-1185">Reference proteome</keyword>
<dbReference type="Pfam" id="PF04032">
    <property type="entry name" value="Rpr2"/>
    <property type="match status" value="1"/>
</dbReference>
<protein>
    <submittedName>
        <fullName evidence="2">Uncharacterized protein</fullName>
    </submittedName>
</protein>
<dbReference type="AlphaFoldDB" id="W1NHA3"/>
<organism evidence="2 3">
    <name type="scientific">Amborella trichopoda</name>
    <dbReference type="NCBI Taxonomy" id="13333"/>
    <lineage>
        <taxon>Eukaryota</taxon>
        <taxon>Viridiplantae</taxon>
        <taxon>Streptophyta</taxon>
        <taxon>Embryophyta</taxon>
        <taxon>Tracheophyta</taxon>
        <taxon>Spermatophyta</taxon>
        <taxon>Magnoliopsida</taxon>
        <taxon>Amborellales</taxon>
        <taxon>Amborellaceae</taxon>
        <taxon>Amborella</taxon>
    </lineage>
</organism>
<feature type="region of interest" description="Disordered" evidence="1">
    <location>
        <begin position="1"/>
        <end position="27"/>
    </location>
</feature>
<dbReference type="OMA" id="KQTERNY"/>
<sequence length="285" mass="31338">MMAKNGSHARTIREEIKGKKASNVSGTHNLNSLKRIQHLHRLATLLSGKASVPCLGALLGRTLAAHEDALGIPPLESNFFSCQRCKTILQPGFNCSVQVERNRCEKCHAKRGFAPQNNVVYICTFCSYRNIRRGTPWGHLKALFVQRPDLEVGRDAEAEIKGGIPNDEIERIGQENEKESSNAKQNQERVKDPSTGEPQQSPVEKAGTKPITEGKSGFLERTEAIIDSPMLKTMETPLGKPVCVSSMKRGSESNSSTGNSQKQRRKLWSSLKELATGGKSIPFMG</sequence>
<dbReference type="PANTHER" id="PTHR36072:SF2">
    <property type="entry name" value="OS01G0531000 PROTEIN"/>
    <property type="match status" value="1"/>
</dbReference>
<dbReference type="Gramene" id="ERM94851">
    <property type="protein sequence ID" value="ERM94851"/>
    <property type="gene ID" value="AMTR_s00009p00094830"/>
</dbReference>
<evidence type="ECO:0000313" key="3">
    <source>
        <dbReference type="Proteomes" id="UP000017836"/>
    </source>
</evidence>
<dbReference type="eggNOG" id="ENOG502S0TF">
    <property type="taxonomic scope" value="Eukaryota"/>
</dbReference>